<proteinExistence type="predicted"/>
<evidence type="ECO:0000313" key="2">
    <source>
        <dbReference type="EMBL" id="MFD2066337.1"/>
    </source>
</evidence>
<accession>A0ABW4WUM8</accession>
<dbReference type="InterPro" id="IPR025375">
    <property type="entry name" value="DUF4365"/>
</dbReference>
<feature type="domain" description="DUF4365" evidence="1">
    <location>
        <begin position="9"/>
        <end position="161"/>
    </location>
</feature>
<sequence>MTLDLVKEHLSNNFIGILAAKRFCYLTKPPVDSGIDYTVNYNIARLKNGKTSYFTAPHQIDLQLKATTEKSISVVEDHIIYDLRAKNYDDLIDRRDNGFFPLILILFILPEDENEWVNCLEDQLVLCRSAYWFLPDSTYQATSNVGTNRIRIPLSNRLDIDFFDKKIKDWIPEWK</sequence>
<dbReference type="Proteomes" id="UP001597369">
    <property type="component" value="Unassembled WGS sequence"/>
</dbReference>
<organism evidence="2 3">
    <name type="scientific">Pontibacter silvestris</name>
    <dbReference type="NCBI Taxonomy" id="2305183"/>
    <lineage>
        <taxon>Bacteria</taxon>
        <taxon>Pseudomonadati</taxon>
        <taxon>Bacteroidota</taxon>
        <taxon>Cytophagia</taxon>
        <taxon>Cytophagales</taxon>
        <taxon>Hymenobacteraceae</taxon>
        <taxon>Pontibacter</taxon>
    </lineage>
</organism>
<protein>
    <submittedName>
        <fullName evidence="2">DUF4365 domain-containing protein</fullName>
    </submittedName>
</protein>
<name>A0ABW4WUM8_9BACT</name>
<evidence type="ECO:0000259" key="1">
    <source>
        <dbReference type="Pfam" id="PF14280"/>
    </source>
</evidence>
<reference evidence="3" key="1">
    <citation type="journal article" date="2019" name="Int. J. Syst. Evol. Microbiol.">
        <title>The Global Catalogue of Microorganisms (GCM) 10K type strain sequencing project: providing services to taxonomists for standard genome sequencing and annotation.</title>
        <authorList>
            <consortium name="The Broad Institute Genomics Platform"/>
            <consortium name="The Broad Institute Genome Sequencing Center for Infectious Disease"/>
            <person name="Wu L."/>
            <person name="Ma J."/>
        </authorList>
    </citation>
    <scope>NUCLEOTIDE SEQUENCE [LARGE SCALE GENOMIC DNA]</scope>
    <source>
        <strain evidence="3">JCM 16545</strain>
    </source>
</reference>
<evidence type="ECO:0000313" key="3">
    <source>
        <dbReference type="Proteomes" id="UP001597369"/>
    </source>
</evidence>
<dbReference type="RefSeq" id="WP_229961150.1">
    <property type="nucleotide sequence ID" value="NZ_JAJJWI010000010.1"/>
</dbReference>
<comment type="caution">
    <text evidence="2">The sequence shown here is derived from an EMBL/GenBank/DDBJ whole genome shotgun (WGS) entry which is preliminary data.</text>
</comment>
<dbReference type="Pfam" id="PF14280">
    <property type="entry name" value="DUF4365"/>
    <property type="match status" value="1"/>
</dbReference>
<dbReference type="EMBL" id="JBHUHV010000018">
    <property type="protein sequence ID" value="MFD2066337.1"/>
    <property type="molecule type" value="Genomic_DNA"/>
</dbReference>
<keyword evidence="3" id="KW-1185">Reference proteome</keyword>
<gene>
    <name evidence="2" type="ORF">ACFSKU_05530</name>
</gene>